<evidence type="ECO:0000313" key="7">
    <source>
        <dbReference type="EMBL" id="KIL79120.1"/>
    </source>
</evidence>
<keyword evidence="8" id="KW-1185">Reference proteome</keyword>
<dbReference type="EMBL" id="JXLP01000005">
    <property type="protein sequence ID" value="KIL79120.1"/>
    <property type="molecule type" value="Genomic_DNA"/>
</dbReference>
<protein>
    <submittedName>
        <fullName evidence="7">Arginine/ornithine antiporter ArcD</fullName>
    </submittedName>
</protein>
<feature type="transmembrane region" description="Helical" evidence="6">
    <location>
        <begin position="452"/>
        <end position="474"/>
    </location>
</feature>
<sequence>MLKDETELSETKTSHTKKFKLSMPHSYVIMGVILIIVSLLTYIIPAGEFKRVDDPITQKQVVVPGSYQHVEQSPVGIFDITTSMYEGMIRGSEIIFYVFFSYGFIFMLTKTGAFNSGVGALVRKTKGKEILIIPVFMIMFGLMGATFGMYEESYGYIPLMMGIMIALGYDAIVGLAVVYIGVATGFAAALTNPFTIGIAQSIADVPMFSGIGYRAVIFVCFMALSISYVVRYARKVKAHPEKSVVKDVNFSFLSDASSNDLVNLKFTNRHKISLILFALTIFTLVFGTAKYQWYLKELAGVLIIAMIIIGLVNKLNFSQISEVFIEACRNATFGVLIIGMANAVLVVLEKGHIIDSIVHYTASTIDGVSPHVAGSAMLVLQTILNFFLYSASAQAVTSMPIMVPLADVLELNRQIAVLAFQLGDGFANMIWPNSVAVICGIACIPMDRWYKFLWPLFLMIFALEVVFVIIAVFINYGP</sequence>
<evidence type="ECO:0000256" key="5">
    <source>
        <dbReference type="ARBA" id="ARBA00023136"/>
    </source>
</evidence>
<keyword evidence="5 6" id="KW-0472">Membrane</keyword>
<evidence type="ECO:0000313" key="8">
    <source>
        <dbReference type="Proteomes" id="UP000031982"/>
    </source>
</evidence>
<dbReference type="PANTHER" id="PTHR43652">
    <property type="entry name" value="BASIC AMINO ACID ANTIPORTER YFCC-RELATED"/>
    <property type="match status" value="1"/>
</dbReference>
<accession>A0ABR5AWK1</accession>
<dbReference type="RefSeq" id="WP_041113656.1">
    <property type="nucleotide sequence ID" value="NZ_JARTHD010000008.1"/>
</dbReference>
<feature type="transmembrane region" description="Helical" evidence="6">
    <location>
        <begin position="94"/>
        <end position="118"/>
    </location>
</feature>
<feature type="transmembrane region" description="Helical" evidence="6">
    <location>
        <begin position="298"/>
        <end position="315"/>
    </location>
</feature>
<feature type="transmembrane region" description="Helical" evidence="6">
    <location>
        <begin position="368"/>
        <end position="389"/>
    </location>
</feature>
<dbReference type="InterPro" id="IPR018385">
    <property type="entry name" value="C4_dicarb_anaerob_car-like"/>
</dbReference>
<organism evidence="7 8">
    <name type="scientific">Bacillus badius</name>
    <dbReference type="NCBI Taxonomy" id="1455"/>
    <lineage>
        <taxon>Bacteria</taxon>
        <taxon>Bacillati</taxon>
        <taxon>Bacillota</taxon>
        <taxon>Bacilli</taxon>
        <taxon>Bacillales</taxon>
        <taxon>Bacillaceae</taxon>
        <taxon>Pseudobacillus</taxon>
    </lineage>
</organism>
<dbReference type="PANTHER" id="PTHR43652:SF2">
    <property type="entry name" value="BASIC AMINO ACID ANTIPORTER YFCC-RELATED"/>
    <property type="match status" value="1"/>
</dbReference>
<keyword evidence="2" id="KW-1003">Cell membrane</keyword>
<keyword evidence="3 6" id="KW-0812">Transmembrane</keyword>
<feature type="transmembrane region" description="Helical" evidence="6">
    <location>
        <begin position="130"/>
        <end position="150"/>
    </location>
</feature>
<evidence type="ECO:0000256" key="4">
    <source>
        <dbReference type="ARBA" id="ARBA00022989"/>
    </source>
</evidence>
<feature type="transmembrane region" description="Helical" evidence="6">
    <location>
        <begin position="272"/>
        <end position="292"/>
    </location>
</feature>
<evidence type="ECO:0000256" key="1">
    <source>
        <dbReference type="ARBA" id="ARBA00004651"/>
    </source>
</evidence>
<dbReference type="InterPro" id="IPR051679">
    <property type="entry name" value="DASS-Related_Transporters"/>
</dbReference>
<gene>
    <name evidence="7" type="ORF">SD77_3921</name>
</gene>
<comment type="caution">
    <text evidence="7">The sequence shown here is derived from an EMBL/GenBank/DDBJ whole genome shotgun (WGS) entry which is preliminary data.</text>
</comment>
<reference evidence="7 8" key="1">
    <citation type="submission" date="2015-01" db="EMBL/GenBank/DDBJ databases">
        <title>Genome Assembly of Bacillus badius MTCC 1458.</title>
        <authorList>
            <person name="Verma A."/>
            <person name="Khatri I."/>
            <person name="Mual P."/>
            <person name="Subramanian S."/>
            <person name="Krishnamurthi S."/>
        </authorList>
    </citation>
    <scope>NUCLEOTIDE SEQUENCE [LARGE SCALE GENOMIC DNA]</scope>
    <source>
        <strain evidence="7 8">MTCC 1458</strain>
    </source>
</reference>
<keyword evidence="4 6" id="KW-1133">Transmembrane helix</keyword>
<feature type="transmembrane region" description="Helical" evidence="6">
    <location>
        <begin position="27"/>
        <end position="45"/>
    </location>
</feature>
<proteinExistence type="predicted"/>
<dbReference type="Proteomes" id="UP000031982">
    <property type="component" value="Unassembled WGS sequence"/>
</dbReference>
<feature type="transmembrane region" description="Helical" evidence="6">
    <location>
        <begin position="156"/>
        <end position="179"/>
    </location>
</feature>
<dbReference type="Pfam" id="PF03606">
    <property type="entry name" value="DcuC"/>
    <property type="match status" value="1"/>
</dbReference>
<feature type="transmembrane region" description="Helical" evidence="6">
    <location>
        <begin position="327"/>
        <end position="348"/>
    </location>
</feature>
<feature type="transmembrane region" description="Helical" evidence="6">
    <location>
        <begin position="186"/>
        <end position="203"/>
    </location>
</feature>
<comment type="subcellular location">
    <subcellularLocation>
        <location evidence="1">Cell membrane</location>
        <topology evidence="1">Multi-pass membrane protein</topology>
    </subcellularLocation>
</comment>
<name>A0ABR5AWK1_BACBA</name>
<evidence type="ECO:0000256" key="6">
    <source>
        <dbReference type="SAM" id="Phobius"/>
    </source>
</evidence>
<evidence type="ECO:0000256" key="2">
    <source>
        <dbReference type="ARBA" id="ARBA00022475"/>
    </source>
</evidence>
<feature type="transmembrane region" description="Helical" evidence="6">
    <location>
        <begin position="215"/>
        <end position="233"/>
    </location>
</feature>
<evidence type="ECO:0000256" key="3">
    <source>
        <dbReference type="ARBA" id="ARBA00022692"/>
    </source>
</evidence>